<evidence type="ECO:0000313" key="3">
    <source>
        <dbReference type="Proteomes" id="UP000692954"/>
    </source>
</evidence>
<keyword evidence="3" id="KW-1185">Reference proteome</keyword>
<protein>
    <submittedName>
        <fullName evidence="2">Uncharacterized protein</fullName>
    </submittedName>
</protein>
<comment type="caution">
    <text evidence="2">The sequence shown here is derived from an EMBL/GenBank/DDBJ whole genome shotgun (WGS) entry which is preliminary data.</text>
</comment>
<reference evidence="2" key="1">
    <citation type="submission" date="2021-01" db="EMBL/GenBank/DDBJ databases">
        <authorList>
            <consortium name="Genoscope - CEA"/>
            <person name="William W."/>
        </authorList>
    </citation>
    <scope>NUCLEOTIDE SEQUENCE</scope>
</reference>
<feature type="region of interest" description="Disordered" evidence="1">
    <location>
        <begin position="22"/>
        <end position="43"/>
    </location>
</feature>
<sequence length="114" mass="13132">MIQNFRNINNVPSQIVEITKIKKTSGDQEEKLDPESDLEELCSSTPQGNFIKRQFDSDIKKKKKHIRFSFQNQVSSCQLDSKLISPLDSPRKSSHSIQSILKPQCYSMFGQKKK</sequence>
<organism evidence="2 3">
    <name type="scientific">Paramecium sonneborni</name>
    <dbReference type="NCBI Taxonomy" id="65129"/>
    <lineage>
        <taxon>Eukaryota</taxon>
        <taxon>Sar</taxon>
        <taxon>Alveolata</taxon>
        <taxon>Ciliophora</taxon>
        <taxon>Intramacronucleata</taxon>
        <taxon>Oligohymenophorea</taxon>
        <taxon>Peniculida</taxon>
        <taxon>Parameciidae</taxon>
        <taxon>Paramecium</taxon>
    </lineage>
</organism>
<evidence type="ECO:0000313" key="2">
    <source>
        <dbReference type="EMBL" id="CAD8096007.1"/>
    </source>
</evidence>
<dbReference type="Proteomes" id="UP000692954">
    <property type="component" value="Unassembled WGS sequence"/>
</dbReference>
<accession>A0A8S1NRK9</accession>
<dbReference type="OrthoDB" id="295002at2759"/>
<evidence type="ECO:0000256" key="1">
    <source>
        <dbReference type="SAM" id="MobiDB-lite"/>
    </source>
</evidence>
<gene>
    <name evidence="2" type="ORF">PSON_ATCC_30995.1.T0650211</name>
</gene>
<feature type="compositionally biased region" description="Basic and acidic residues" evidence="1">
    <location>
        <begin position="24"/>
        <end position="34"/>
    </location>
</feature>
<dbReference type="EMBL" id="CAJJDN010000065">
    <property type="protein sequence ID" value="CAD8096007.1"/>
    <property type="molecule type" value="Genomic_DNA"/>
</dbReference>
<dbReference type="AlphaFoldDB" id="A0A8S1NRK9"/>
<name>A0A8S1NRK9_9CILI</name>
<proteinExistence type="predicted"/>